<dbReference type="InterPro" id="IPR014777">
    <property type="entry name" value="4pyrrole_Mease_sub1"/>
</dbReference>
<evidence type="ECO:0000256" key="3">
    <source>
        <dbReference type="ARBA" id="ARBA00022603"/>
    </source>
</evidence>
<dbReference type="InterPro" id="IPR014776">
    <property type="entry name" value="4pyrrole_Mease_sub2"/>
</dbReference>
<dbReference type="Proteomes" id="UP001500320">
    <property type="component" value="Unassembled WGS sequence"/>
</dbReference>
<dbReference type="InterPro" id="IPR000878">
    <property type="entry name" value="4pyrrol_Mease"/>
</dbReference>
<protein>
    <submittedName>
        <fullName evidence="8">Precorrin-6y C5,15-methyltransferase (Decarboxylating) subunit CbiE</fullName>
    </submittedName>
</protein>
<comment type="pathway">
    <text evidence="1">Cofactor biosynthesis; adenosylcobalamin biosynthesis.</text>
</comment>
<dbReference type="CDD" id="cd11644">
    <property type="entry name" value="Precorrin-6Y-MT"/>
    <property type="match status" value="1"/>
</dbReference>
<dbReference type="NCBIfam" id="TIGR02469">
    <property type="entry name" value="CbiT"/>
    <property type="match status" value="1"/>
</dbReference>
<keyword evidence="4" id="KW-0808">Transferase</keyword>
<evidence type="ECO:0000313" key="9">
    <source>
        <dbReference type="Proteomes" id="UP001500320"/>
    </source>
</evidence>
<dbReference type="InterPro" id="IPR014008">
    <property type="entry name" value="Cbl_synth_MTase_CbiT"/>
</dbReference>
<proteinExistence type="predicted"/>
<keyword evidence="5" id="KW-0949">S-adenosyl-L-methionine</keyword>
<dbReference type="Pfam" id="PF00590">
    <property type="entry name" value="TP_methylase"/>
    <property type="match status" value="1"/>
</dbReference>
<dbReference type="NCBIfam" id="TIGR02467">
    <property type="entry name" value="CbiE"/>
    <property type="match status" value="1"/>
</dbReference>
<dbReference type="InterPro" id="IPR012818">
    <property type="entry name" value="CbiE"/>
</dbReference>
<dbReference type="RefSeq" id="WP_344856824.1">
    <property type="nucleotide sequence ID" value="NZ_BAAAUT010000007.1"/>
</dbReference>
<feature type="compositionally biased region" description="Pro residues" evidence="6">
    <location>
        <begin position="49"/>
        <end position="60"/>
    </location>
</feature>
<evidence type="ECO:0000256" key="5">
    <source>
        <dbReference type="ARBA" id="ARBA00022691"/>
    </source>
</evidence>
<feature type="domain" description="Tetrapyrrole methylase" evidence="7">
    <location>
        <begin position="9"/>
        <end position="215"/>
    </location>
</feature>
<feature type="compositionally biased region" description="Basic and acidic residues" evidence="6">
    <location>
        <begin position="424"/>
        <end position="460"/>
    </location>
</feature>
<evidence type="ECO:0000256" key="1">
    <source>
        <dbReference type="ARBA" id="ARBA00004953"/>
    </source>
</evidence>
<dbReference type="Gene3D" id="3.30.950.10">
    <property type="entry name" value="Methyltransferase, Cobalt-precorrin-4 Transmethylase, Domain 2"/>
    <property type="match status" value="1"/>
</dbReference>
<reference evidence="9" key="1">
    <citation type="journal article" date="2019" name="Int. J. Syst. Evol. Microbiol.">
        <title>The Global Catalogue of Microorganisms (GCM) 10K type strain sequencing project: providing services to taxonomists for standard genome sequencing and annotation.</title>
        <authorList>
            <consortium name="The Broad Institute Genomics Platform"/>
            <consortium name="The Broad Institute Genome Sequencing Center for Infectious Disease"/>
            <person name="Wu L."/>
            <person name="Ma J."/>
        </authorList>
    </citation>
    <scope>NUCLEOTIDE SEQUENCE [LARGE SCALE GENOMIC DNA]</scope>
    <source>
        <strain evidence="9">JCM 9373</strain>
    </source>
</reference>
<dbReference type="SUPFAM" id="SSF53335">
    <property type="entry name" value="S-adenosyl-L-methionine-dependent methyltransferases"/>
    <property type="match status" value="1"/>
</dbReference>
<evidence type="ECO:0000256" key="6">
    <source>
        <dbReference type="SAM" id="MobiDB-lite"/>
    </source>
</evidence>
<gene>
    <name evidence="8" type="primary">cbiE_2</name>
    <name evidence="8" type="ORF">GCM10010466_12700</name>
</gene>
<name>A0ABP6MW89_9ACTN</name>
<feature type="region of interest" description="Disordered" evidence="6">
    <location>
        <begin position="424"/>
        <end position="474"/>
    </location>
</feature>
<evidence type="ECO:0000256" key="4">
    <source>
        <dbReference type="ARBA" id="ARBA00022679"/>
    </source>
</evidence>
<evidence type="ECO:0000256" key="2">
    <source>
        <dbReference type="ARBA" id="ARBA00022573"/>
    </source>
</evidence>
<evidence type="ECO:0000313" key="8">
    <source>
        <dbReference type="EMBL" id="GAA3123242.1"/>
    </source>
</evidence>
<accession>A0ABP6MW89</accession>
<dbReference type="PANTHER" id="PTHR43182">
    <property type="entry name" value="COBALT-PRECORRIN-6B C(15)-METHYLTRANSFERASE (DECARBOXYLATING)"/>
    <property type="match status" value="1"/>
</dbReference>
<keyword evidence="9" id="KW-1185">Reference proteome</keyword>
<dbReference type="EMBL" id="BAAAUT010000007">
    <property type="protein sequence ID" value="GAA3123242.1"/>
    <property type="molecule type" value="Genomic_DNA"/>
</dbReference>
<dbReference type="InterPro" id="IPR050714">
    <property type="entry name" value="Cobalamin_biosynth_MTase"/>
</dbReference>
<keyword evidence="3" id="KW-0489">Methyltransferase</keyword>
<sequence length="474" mass="48164">MNLARRRVITVVGIGADGWDGLPPASRQALAAAEVLVGSPRQLDLVPESPAPPGPVPEGPAPRSGGPAHPPARGTAAERVPLPSPLLPSLPALVESLDGREACVLASGDPMFHGIGSTLVRLLGAERVRVLPHVSSVSLACARLGWPVENVEVVSLVGRPPAALHAALAPGRRVLVLGGSPEAVGRLLDERGYGPSRVTVLSDLGSPAESVRPGTGPAPSGLHVIAVDCVAAPGTEPLSRASGLPDGAFEHDGQLTKREVRAVSLSRLAPLPGELLWDVGAGAGSIAIEWMRTHPSCAAVAVESRAERAGRIRRNADALGVPALRVVEGKAPAALEGLPAPDAVFVGGGATAPGLIETCWAALRPGGRLVVNAVTLESEALVTQWYGRLGGDLVRLAVQRASPVGGFTGWRAAMPVTVWSVTKRDAAGTGAERDTSGAEAGREGRSVAHATGEDGGHLIGKDGNMTGSAEAAAP</sequence>
<evidence type="ECO:0000259" key="7">
    <source>
        <dbReference type="Pfam" id="PF00590"/>
    </source>
</evidence>
<feature type="region of interest" description="Disordered" evidence="6">
    <location>
        <begin position="43"/>
        <end position="81"/>
    </location>
</feature>
<comment type="caution">
    <text evidence="8">The sequence shown here is derived from an EMBL/GenBank/DDBJ whole genome shotgun (WGS) entry which is preliminary data.</text>
</comment>
<dbReference type="CDD" id="cd02440">
    <property type="entry name" value="AdoMet_MTases"/>
    <property type="match status" value="1"/>
</dbReference>
<keyword evidence="2" id="KW-0169">Cobalamin biosynthesis</keyword>
<dbReference type="PANTHER" id="PTHR43182:SF1">
    <property type="entry name" value="COBALT-PRECORRIN-7 C(5)-METHYLTRANSFERASE"/>
    <property type="match status" value="1"/>
</dbReference>
<organism evidence="8 9">
    <name type="scientific">Planomonospora alba</name>
    <dbReference type="NCBI Taxonomy" id="161354"/>
    <lineage>
        <taxon>Bacteria</taxon>
        <taxon>Bacillati</taxon>
        <taxon>Actinomycetota</taxon>
        <taxon>Actinomycetes</taxon>
        <taxon>Streptosporangiales</taxon>
        <taxon>Streptosporangiaceae</taxon>
        <taxon>Planomonospora</taxon>
    </lineage>
</organism>
<dbReference type="InterPro" id="IPR029063">
    <property type="entry name" value="SAM-dependent_MTases_sf"/>
</dbReference>
<dbReference type="Gene3D" id="3.40.1010.10">
    <property type="entry name" value="Cobalt-precorrin-4 Transmethylase, Domain 1"/>
    <property type="match status" value="1"/>
</dbReference>
<dbReference type="Gene3D" id="3.40.50.150">
    <property type="entry name" value="Vaccinia Virus protein VP39"/>
    <property type="match status" value="1"/>
</dbReference>
<dbReference type="InterPro" id="IPR035996">
    <property type="entry name" value="4pyrrol_Methylase_sf"/>
</dbReference>
<dbReference type="SUPFAM" id="SSF53790">
    <property type="entry name" value="Tetrapyrrole methylase"/>
    <property type="match status" value="1"/>
</dbReference>